<evidence type="ECO:0000313" key="1">
    <source>
        <dbReference type="EMBL" id="RKD26503.1"/>
    </source>
</evidence>
<name>A0A419SQC5_9BACL</name>
<gene>
    <name evidence="1" type="ORF">BEP19_16840</name>
</gene>
<evidence type="ECO:0008006" key="3">
    <source>
        <dbReference type="Google" id="ProtNLM"/>
    </source>
</evidence>
<dbReference type="InterPro" id="IPR010985">
    <property type="entry name" value="Ribbon_hlx_hlx"/>
</dbReference>
<dbReference type="Proteomes" id="UP000284219">
    <property type="component" value="Unassembled WGS sequence"/>
</dbReference>
<keyword evidence="2" id="KW-1185">Reference proteome</keyword>
<dbReference type="GO" id="GO:0006355">
    <property type="term" value="P:regulation of DNA-templated transcription"/>
    <property type="evidence" value="ECO:0007669"/>
    <property type="project" value="InterPro"/>
</dbReference>
<organism evidence="1 2">
    <name type="scientific">Ammoniphilus oxalaticus</name>
    <dbReference type="NCBI Taxonomy" id="66863"/>
    <lineage>
        <taxon>Bacteria</taxon>
        <taxon>Bacillati</taxon>
        <taxon>Bacillota</taxon>
        <taxon>Bacilli</taxon>
        <taxon>Bacillales</taxon>
        <taxon>Paenibacillaceae</taxon>
        <taxon>Aneurinibacillus group</taxon>
        <taxon>Ammoniphilus</taxon>
    </lineage>
</organism>
<dbReference type="SUPFAM" id="SSF47598">
    <property type="entry name" value="Ribbon-helix-helix"/>
    <property type="match status" value="1"/>
</dbReference>
<evidence type="ECO:0000313" key="2">
    <source>
        <dbReference type="Proteomes" id="UP000284219"/>
    </source>
</evidence>
<comment type="caution">
    <text evidence="1">The sequence shown here is derived from an EMBL/GenBank/DDBJ whole genome shotgun (WGS) entry which is preliminary data.</text>
</comment>
<dbReference type="RefSeq" id="WP_120188156.1">
    <property type="nucleotide sequence ID" value="NZ_MCHY01000003.1"/>
</dbReference>
<reference evidence="1 2" key="1">
    <citation type="submission" date="2016-08" db="EMBL/GenBank/DDBJ databases">
        <title>Novel Firmicute Genomes.</title>
        <authorList>
            <person name="Poppleton D.I."/>
            <person name="Gribaldo S."/>
        </authorList>
    </citation>
    <scope>NUCLEOTIDE SEQUENCE [LARGE SCALE GENOMIC DNA]</scope>
    <source>
        <strain evidence="1 2">RAOx-1</strain>
    </source>
</reference>
<dbReference type="Gene3D" id="1.10.1220.10">
    <property type="entry name" value="Met repressor-like"/>
    <property type="match status" value="1"/>
</dbReference>
<dbReference type="AlphaFoldDB" id="A0A419SQC5"/>
<dbReference type="EMBL" id="MCHY01000003">
    <property type="protein sequence ID" value="RKD26503.1"/>
    <property type="molecule type" value="Genomic_DNA"/>
</dbReference>
<sequence>MNILIRDVHPATINKIDELAKQKGISRQEYLREHLEAFAVSDLHFNLMDRYEKQLEVNTMLLEKNAKKMDEMIAVFTQLMFDE</sequence>
<protein>
    <recommendedName>
        <fullName evidence="3">Ribbon-helix-helix protein CopG domain-containing protein</fullName>
    </recommendedName>
</protein>
<dbReference type="InterPro" id="IPR013321">
    <property type="entry name" value="Arc_rbn_hlx_hlx"/>
</dbReference>
<dbReference type="OrthoDB" id="2355214at2"/>
<accession>A0A419SQC5</accession>
<proteinExistence type="predicted"/>